<evidence type="ECO:0000313" key="3">
    <source>
        <dbReference type="EMBL" id="QJH94829.1"/>
    </source>
</evidence>
<proteinExistence type="predicted"/>
<feature type="transmembrane region" description="Helical" evidence="1">
    <location>
        <begin position="43"/>
        <end position="61"/>
    </location>
</feature>
<organism evidence="2">
    <name type="scientific">viral metagenome</name>
    <dbReference type="NCBI Taxonomy" id="1070528"/>
    <lineage>
        <taxon>unclassified sequences</taxon>
        <taxon>metagenomes</taxon>
        <taxon>organismal metagenomes</taxon>
    </lineage>
</organism>
<name>A0A6H1ZC15_9ZZZZ</name>
<protein>
    <submittedName>
        <fullName evidence="2">Uncharacterized protein</fullName>
    </submittedName>
</protein>
<reference evidence="2" key="1">
    <citation type="submission" date="2020-03" db="EMBL/GenBank/DDBJ databases">
        <title>The deep terrestrial virosphere.</title>
        <authorList>
            <person name="Holmfeldt K."/>
            <person name="Nilsson E."/>
            <person name="Simone D."/>
            <person name="Lopez-Fernandez M."/>
            <person name="Wu X."/>
            <person name="de Brujin I."/>
            <person name="Lundin D."/>
            <person name="Andersson A."/>
            <person name="Bertilsson S."/>
            <person name="Dopson M."/>
        </authorList>
    </citation>
    <scope>NUCLEOTIDE SEQUENCE</scope>
    <source>
        <strain evidence="2">TM448A00243</strain>
        <strain evidence="3">TM448B00304</strain>
    </source>
</reference>
<accession>A0A6H1ZC15</accession>
<gene>
    <name evidence="2" type="ORF">TM448A00243_0005</name>
    <name evidence="3" type="ORF">TM448B00304_0008</name>
</gene>
<keyword evidence="1" id="KW-1133">Transmembrane helix</keyword>
<dbReference type="AlphaFoldDB" id="A0A6H1ZC15"/>
<evidence type="ECO:0000313" key="2">
    <source>
        <dbReference type="EMBL" id="QJA45456.1"/>
    </source>
</evidence>
<dbReference type="EMBL" id="MT143991">
    <property type="protein sequence ID" value="QJA45456.1"/>
    <property type="molecule type" value="Genomic_DNA"/>
</dbReference>
<evidence type="ECO:0000256" key="1">
    <source>
        <dbReference type="SAM" id="Phobius"/>
    </source>
</evidence>
<keyword evidence="1" id="KW-0472">Membrane</keyword>
<sequence>MDWQTFVMWMQSEGIGVAVGILLSYIVEWFPKYGTLEPRVKRLIFAGLCLLVPAIGVALGIGSGFQEPVWATTFWPALCAAAVAFGAGTAMHTRKL</sequence>
<feature type="transmembrane region" description="Helical" evidence="1">
    <location>
        <begin position="73"/>
        <end position="91"/>
    </location>
</feature>
<dbReference type="EMBL" id="MT144607">
    <property type="protein sequence ID" value="QJH94829.1"/>
    <property type="molecule type" value="Genomic_DNA"/>
</dbReference>
<feature type="transmembrane region" description="Helical" evidence="1">
    <location>
        <begin position="6"/>
        <end position="31"/>
    </location>
</feature>
<keyword evidence="1" id="KW-0812">Transmembrane</keyword>